<keyword evidence="3" id="KW-1185">Reference proteome</keyword>
<keyword evidence="2" id="KW-0012">Acyltransferase</keyword>
<evidence type="ECO:0000313" key="3">
    <source>
        <dbReference type="Proteomes" id="UP000325081"/>
    </source>
</evidence>
<dbReference type="InterPro" id="IPR055562">
    <property type="entry name" value="DUF7138"/>
</dbReference>
<dbReference type="Pfam" id="PF23596">
    <property type="entry name" value="DUF7138"/>
    <property type="match status" value="1"/>
</dbReference>
<proteinExistence type="predicted"/>
<gene>
    <name evidence="2" type="ORF">STAS_20236</name>
</gene>
<name>A0A5A7QEB7_STRAF</name>
<comment type="caution">
    <text evidence="2">The sequence shown here is derived from an EMBL/GenBank/DDBJ whole genome shotgun (WGS) entry which is preliminary data.</text>
</comment>
<feature type="domain" description="DUF7138" evidence="1">
    <location>
        <begin position="11"/>
        <end position="97"/>
    </location>
</feature>
<dbReference type="PANTHER" id="PTHR36351:SF1">
    <property type="entry name" value="EMBRYO SAC DEVELOPMENT ARREST 12"/>
    <property type="match status" value="1"/>
</dbReference>
<accession>A0A5A7QEB7</accession>
<keyword evidence="2" id="KW-0808">Transferase</keyword>
<dbReference type="EMBL" id="BKCP01006626">
    <property type="protein sequence ID" value="GER43394.1"/>
    <property type="molecule type" value="Genomic_DNA"/>
</dbReference>
<protein>
    <submittedName>
        <fullName evidence="2">Acyl-CoA N-acyltransferase</fullName>
    </submittedName>
</protein>
<organism evidence="2 3">
    <name type="scientific">Striga asiatica</name>
    <name type="common">Asiatic witchweed</name>
    <name type="synonym">Buchnera asiatica</name>
    <dbReference type="NCBI Taxonomy" id="4170"/>
    <lineage>
        <taxon>Eukaryota</taxon>
        <taxon>Viridiplantae</taxon>
        <taxon>Streptophyta</taxon>
        <taxon>Embryophyta</taxon>
        <taxon>Tracheophyta</taxon>
        <taxon>Spermatophyta</taxon>
        <taxon>Magnoliopsida</taxon>
        <taxon>eudicotyledons</taxon>
        <taxon>Gunneridae</taxon>
        <taxon>Pentapetalae</taxon>
        <taxon>asterids</taxon>
        <taxon>lamiids</taxon>
        <taxon>Lamiales</taxon>
        <taxon>Orobanchaceae</taxon>
        <taxon>Buchnereae</taxon>
        <taxon>Striga</taxon>
    </lineage>
</organism>
<dbReference type="AlphaFoldDB" id="A0A5A7QEB7"/>
<dbReference type="PANTHER" id="PTHR36351">
    <property type="entry name" value="EMBRYO SAC DEVELOPMENT ARREST 12"/>
    <property type="match status" value="1"/>
</dbReference>
<sequence>MRMADGRARTATFPLFFFNGEREANVGDVVIHQALEYKPFQLMLSQKIGVSPNQISTYLVDWTNTARSPFAGDRHRTPITGKTDFASLCRRKDCCFLSILKRSRKARGRRGRSVDGFAAFEFSPAPEDLVILRKGRAIGSLEVDDFAGHFVDPPVVNSGLDDPDPDSHIGGGGAFCKECWMAMRMGYTAPFHPCVKDPVITRFETRLGPINRPSNPQAVAIGV</sequence>
<dbReference type="OrthoDB" id="877318at2759"/>
<dbReference type="GO" id="GO:0016746">
    <property type="term" value="F:acyltransferase activity"/>
    <property type="evidence" value="ECO:0007669"/>
    <property type="project" value="UniProtKB-KW"/>
</dbReference>
<dbReference type="Proteomes" id="UP000325081">
    <property type="component" value="Unassembled WGS sequence"/>
</dbReference>
<evidence type="ECO:0000313" key="2">
    <source>
        <dbReference type="EMBL" id="GER43394.1"/>
    </source>
</evidence>
<reference evidence="3" key="1">
    <citation type="journal article" date="2019" name="Curr. Biol.">
        <title>Genome Sequence of Striga asiatica Provides Insight into the Evolution of Plant Parasitism.</title>
        <authorList>
            <person name="Yoshida S."/>
            <person name="Kim S."/>
            <person name="Wafula E.K."/>
            <person name="Tanskanen J."/>
            <person name="Kim Y.M."/>
            <person name="Honaas L."/>
            <person name="Yang Z."/>
            <person name="Spallek T."/>
            <person name="Conn C.E."/>
            <person name="Ichihashi Y."/>
            <person name="Cheong K."/>
            <person name="Cui S."/>
            <person name="Der J.P."/>
            <person name="Gundlach H."/>
            <person name="Jiao Y."/>
            <person name="Hori C."/>
            <person name="Ishida J.K."/>
            <person name="Kasahara H."/>
            <person name="Kiba T."/>
            <person name="Kim M.S."/>
            <person name="Koo N."/>
            <person name="Laohavisit A."/>
            <person name="Lee Y.H."/>
            <person name="Lumba S."/>
            <person name="McCourt P."/>
            <person name="Mortimer J.C."/>
            <person name="Mutuku J.M."/>
            <person name="Nomura T."/>
            <person name="Sasaki-Sekimoto Y."/>
            <person name="Seto Y."/>
            <person name="Wang Y."/>
            <person name="Wakatake T."/>
            <person name="Sakakibara H."/>
            <person name="Demura T."/>
            <person name="Yamaguchi S."/>
            <person name="Yoneyama K."/>
            <person name="Manabe R.I."/>
            <person name="Nelson D.C."/>
            <person name="Schulman A.H."/>
            <person name="Timko M.P."/>
            <person name="dePamphilis C.W."/>
            <person name="Choi D."/>
            <person name="Shirasu K."/>
        </authorList>
    </citation>
    <scope>NUCLEOTIDE SEQUENCE [LARGE SCALE GENOMIC DNA]</scope>
    <source>
        <strain evidence="3">cv. UVA1</strain>
    </source>
</reference>
<evidence type="ECO:0000259" key="1">
    <source>
        <dbReference type="Pfam" id="PF23596"/>
    </source>
</evidence>